<feature type="domain" description="EamA" evidence="7">
    <location>
        <begin position="6"/>
        <end position="131"/>
    </location>
</feature>
<evidence type="ECO:0000256" key="6">
    <source>
        <dbReference type="SAM" id="Phobius"/>
    </source>
</evidence>
<feature type="transmembrane region" description="Helical" evidence="6">
    <location>
        <begin position="272"/>
        <end position="288"/>
    </location>
</feature>
<dbReference type="InterPro" id="IPR037185">
    <property type="entry name" value="EmrE-like"/>
</dbReference>
<dbReference type="GO" id="GO:0016020">
    <property type="term" value="C:membrane"/>
    <property type="evidence" value="ECO:0007669"/>
    <property type="project" value="UniProtKB-SubCell"/>
</dbReference>
<organism evidence="8 9">
    <name type="scientific">Polynucleobacter asymbioticus</name>
    <dbReference type="NCBI Taxonomy" id="576611"/>
    <lineage>
        <taxon>Bacteria</taxon>
        <taxon>Pseudomonadati</taxon>
        <taxon>Pseudomonadota</taxon>
        <taxon>Betaproteobacteria</taxon>
        <taxon>Burkholderiales</taxon>
        <taxon>Burkholderiaceae</taxon>
        <taxon>Polynucleobacter</taxon>
    </lineage>
</organism>
<feature type="transmembrane region" description="Helical" evidence="6">
    <location>
        <begin position="7"/>
        <end position="29"/>
    </location>
</feature>
<feature type="transmembrane region" description="Helical" evidence="6">
    <location>
        <begin position="177"/>
        <end position="200"/>
    </location>
</feature>
<dbReference type="InterPro" id="IPR050638">
    <property type="entry name" value="AA-Vitamin_Transporters"/>
</dbReference>
<comment type="subcellular location">
    <subcellularLocation>
        <location evidence="1">Membrane</location>
        <topology evidence="1">Multi-pass membrane protein</topology>
    </subcellularLocation>
</comment>
<evidence type="ECO:0000256" key="3">
    <source>
        <dbReference type="ARBA" id="ARBA00022692"/>
    </source>
</evidence>
<dbReference type="Pfam" id="PF00892">
    <property type="entry name" value="EamA"/>
    <property type="match status" value="2"/>
</dbReference>
<feature type="transmembrane region" description="Helical" evidence="6">
    <location>
        <begin position="94"/>
        <end position="115"/>
    </location>
</feature>
<dbReference type="PANTHER" id="PTHR32322">
    <property type="entry name" value="INNER MEMBRANE TRANSPORTER"/>
    <property type="match status" value="1"/>
</dbReference>
<reference evidence="8" key="1">
    <citation type="journal article" date="2017" name="Appl. Environ. Microbiol.">
        <title>Microdiversification of a pelagic Polynucleobacter species is mainly driven by acquisition of genomic islands from a partially interspecific gene pool.</title>
        <authorList>
            <person name="Hoetzinger M."/>
            <person name="Hahn M.W."/>
            <person name="Jezberova J."/>
            <person name="Schmidt J."/>
            <person name="Koll U."/>
        </authorList>
    </citation>
    <scope>NUCLEOTIDE SEQUENCE</scope>
    <source>
        <strain evidence="8">MWH-RechtKol4</strain>
    </source>
</reference>
<dbReference type="PANTHER" id="PTHR32322:SF2">
    <property type="entry name" value="EAMA DOMAIN-CONTAINING PROTEIN"/>
    <property type="match status" value="1"/>
</dbReference>
<evidence type="ECO:0000256" key="2">
    <source>
        <dbReference type="ARBA" id="ARBA00007362"/>
    </source>
</evidence>
<protein>
    <submittedName>
        <fullName evidence="8">Multidrug DMT transporter permease</fullName>
    </submittedName>
</protein>
<accession>A0AAC9NIU3</accession>
<sequence length="298" mass="31328">MNKETKGIWLGLVGVVIFSMTLPATKIAVPDFSAIPLSFYRAAIAGVAALIYIAAKKIALPQKSDLPTLGIISILISFVFPISIAIAMQDLPSSHGGIVLGISPLLTALFATLRFGERPSRGFWITAILGSALVLAFSIKESGGALQLSDLALLLAAVSASYGYAEAGNLSQKMGGIAVISWVAIISLIPSLPIAIYYAMHSSVTAIPIMNASLPAWLALLFVSIFSAYIGNIFWYTGLSMGGISHVGQVQLLQPFCTLALSSVLVFEPLTISNIFFASAVLVVVAIGKRMPVAKVNT</sequence>
<feature type="transmembrane region" description="Helical" evidence="6">
    <location>
        <begin position="212"/>
        <end position="235"/>
    </location>
</feature>
<evidence type="ECO:0000313" key="9">
    <source>
        <dbReference type="Proteomes" id="UP000182060"/>
    </source>
</evidence>
<keyword evidence="5 6" id="KW-0472">Membrane</keyword>
<dbReference type="SUPFAM" id="SSF103481">
    <property type="entry name" value="Multidrug resistance efflux transporter EmrE"/>
    <property type="match status" value="1"/>
</dbReference>
<evidence type="ECO:0000259" key="7">
    <source>
        <dbReference type="Pfam" id="PF00892"/>
    </source>
</evidence>
<name>A0AAC9NIU3_9BURK</name>
<evidence type="ECO:0000256" key="4">
    <source>
        <dbReference type="ARBA" id="ARBA00022989"/>
    </source>
</evidence>
<keyword evidence="4 6" id="KW-1133">Transmembrane helix</keyword>
<feature type="transmembrane region" description="Helical" evidence="6">
    <location>
        <begin position="66"/>
        <end position="88"/>
    </location>
</feature>
<evidence type="ECO:0000256" key="5">
    <source>
        <dbReference type="ARBA" id="ARBA00023136"/>
    </source>
</evidence>
<dbReference type="AlphaFoldDB" id="A0AAC9NIU3"/>
<comment type="similarity">
    <text evidence="2">Belongs to the EamA transporter family.</text>
</comment>
<dbReference type="InterPro" id="IPR000620">
    <property type="entry name" value="EamA_dom"/>
</dbReference>
<gene>
    <name evidence="8" type="ORF">AOC25_09385</name>
</gene>
<proteinExistence type="inferred from homology"/>
<keyword evidence="3 6" id="KW-0812">Transmembrane</keyword>
<feature type="transmembrane region" description="Helical" evidence="6">
    <location>
        <begin position="145"/>
        <end position="165"/>
    </location>
</feature>
<feature type="transmembrane region" description="Helical" evidence="6">
    <location>
        <begin position="122"/>
        <end position="139"/>
    </location>
</feature>
<feature type="transmembrane region" description="Helical" evidence="6">
    <location>
        <begin position="35"/>
        <end position="54"/>
    </location>
</feature>
<dbReference type="EMBL" id="CP015017">
    <property type="protein sequence ID" value="APC01813.1"/>
    <property type="molecule type" value="Genomic_DNA"/>
</dbReference>
<evidence type="ECO:0000313" key="8">
    <source>
        <dbReference type="EMBL" id="APC01813.1"/>
    </source>
</evidence>
<dbReference type="Proteomes" id="UP000182060">
    <property type="component" value="Chromosome"/>
</dbReference>
<feature type="domain" description="EamA" evidence="7">
    <location>
        <begin position="149"/>
        <end position="286"/>
    </location>
</feature>
<dbReference type="RefSeq" id="WP_071467365.1">
    <property type="nucleotide sequence ID" value="NZ_CP015016.1"/>
</dbReference>
<evidence type="ECO:0000256" key="1">
    <source>
        <dbReference type="ARBA" id="ARBA00004141"/>
    </source>
</evidence>